<evidence type="ECO:0000256" key="5">
    <source>
        <dbReference type="ARBA" id="ARBA00023136"/>
    </source>
</evidence>
<comment type="caution">
    <text evidence="8">The sequence shown here is derived from an EMBL/GenBank/DDBJ whole genome shotgun (WGS) entry which is preliminary data.</text>
</comment>
<feature type="transmembrane region" description="Helical" evidence="7">
    <location>
        <begin position="116"/>
        <end position="135"/>
    </location>
</feature>
<feature type="transmembrane region" description="Helical" evidence="7">
    <location>
        <begin position="469"/>
        <end position="487"/>
    </location>
</feature>
<keyword evidence="9" id="KW-1185">Reference proteome</keyword>
<proteinExistence type="predicted"/>
<keyword evidence="4 7" id="KW-1133">Transmembrane helix</keyword>
<accession>A0ABQ0UTM2</accession>
<evidence type="ECO:0000313" key="8">
    <source>
        <dbReference type="EMBL" id="GEK84817.1"/>
    </source>
</evidence>
<evidence type="ECO:0000256" key="4">
    <source>
        <dbReference type="ARBA" id="ARBA00022989"/>
    </source>
</evidence>
<feature type="compositionally biased region" description="Basic and acidic residues" evidence="6">
    <location>
        <begin position="38"/>
        <end position="47"/>
    </location>
</feature>
<dbReference type="PANTHER" id="PTHR42770">
    <property type="entry name" value="AMINO ACID TRANSPORTER-RELATED"/>
    <property type="match status" value="1"/>
</dbReference>
<evidence type="ECO:0000313" key="9">
    <source>
        <dbReference type="Proteomes" id="UP000321154"/>
    </source>
</evidence>
<feature type="transmembrane region" description="Helical" evidence="7">
    <location>
        <begin position="404"/>
        <end position="425"/>
    </location>
</feature>
<feature type="transmembrane region" description="Helical" evidence="7">
    <location>
        <begin position="155"/>
        <end position="175"/>
    </location>
</feature>
<evidence type="ECO:0000256" key="2">
    <source>
        <dbReference type="ARBA" id="ARBA00022475"/>
    </source>
</evidence>
<keyword evidence="2" id="KW-1003">Cell membrane</keyword>
<evidence type="ECO:0000256" key="1">
    <source>
        <dbReference type="ARBA" id="ARBA00004651"/>
    </source>
</evidence>
<protein>
    <submittedName>
        <fullName evidence="8">Amino acid permease</fullName>
    </submittedName>
</protein>
<comment type="subcellular location">
    <subcellularLocation>
        <location evidence="1">Cell membrane</location>
        <topology evidence="1">Multi-pass membrane protein</topology>
    </subcellularLocation>
</comment>
<evidence type="ECO:0000256" key="7">
    <source>
        <dbReference type="SAM" id="Phobius"/>
    </source>
</evidence>
<feature type="transmembrane region" description="Helical" evidence="7">
    <location>
        <begin position="431"/>
        <end position="457"/>
    </location>
</feature>
<feature type="region of interest" description="Disordered" evidence="6">
    <location>
        <begin position="25"/>
        <end position="77"/>
    </location>
</feature>
<organism evidence="8 9">
    <name type="scientific">Frigoribacterium faeni</name>
    <dbReference type="NCBI Taxonomy" id="145483"/>
    <lineage>
        <taxon>Bacteria</taxon>
        <taxon>Bacillati</taxon>
        <taxon>Actinomycetota</taxon>
        <taxon>Actinomycetes</taxon>
        <taxon>Micrococcales</taxon>
        <taxon>Microbacteriaceae</taxon>
        <taxon>Frigoribacterium</taxon>
    </lineage>
</organism>
<dbReference type="InterPro" id="IPR050367">
    <property type="entry name" value="APC_superfamily"/>
</dbReference>
<feature type="transmembrane region" description="Helical" evidence="7">
    <location>
        <begin position="195"/>
        <end position="216"/>
    </location>
</feature>
<dbReference type="PANTHER" id="PTHR42770:SF11">
    <property type="entry name" value="INNER MEMBRANE TRANSPORT PROTEIN YBAT"/>
    <property type="match status" value="1"/>
</dbReference>
<feature type="transmembrane region" description="Helical" evidence="7">
    <location>
        <begin position="228"/>
        <end position="249"/>
    </location>
</feature>
<name>A0ABQ0UTM2_9MICO</name>
<dbReference type="InterPro" id="IPR002293">
    <property type="entry name" value="AA/rel_permease1"/>
</dbReference>
<keyword evidence="3 7" id="KW-0812">Transmembrane</keyword>
<dbReference type="Gene3D" id="1.20.1740.10">
    <property type="entry name" value="Amino acid/polyamine transporter I"/>
    <property type="match status" value="1"/>
</dbReference>
<reference evidence="8 9" key="1">
    <citation type="submission" date="2019-07" db="EMBL/GenBank/DDBJ databases">
        <title>Whole genome shotgun sequence of Frigoribacterium faeni NBRC 103066.</title>
        <authorList>
            <person name="Hosoyama A."/>
            <person name="Uohara A."/>
            <person name="Ohji S."/>
            <person name="Ichikawa N."/>
        </authorList>
    </citation>
    <scope>NUCLEOTIDE SEQUENCE [LARGE SCALE GENOMIC DNA]</scope>
    <source>
        <strain evidence="8 9">NBRC 103066</strain>
    </source>
</reference>
<dbReference type="Proteomes" id="UP000321154">
    <property type="component" value="Unassembled WGS sequence"/>
</dbReference>
<feature type="transmembrane region" description="Helical" evidence="7">
    <location>
        <begin position="361"/>
        <end position="383"/>
    </location>
</feature>
<feature type="transmembrane region" description="Helical" evidence="7">
    <location>
        <begin position="269"/>
        <end position="287"/>
    </location>
</feature>
<dbReference type="PIRSF" id="PIRSF006060">
    <property type="entry name" value="AA_transporter"/>
    <property type="match status" value="1"/>
</dbReference>
<feature type="transmembrane region" description="Helical" evidence="7">
    <location>
        <begin position="307"/>
        <end position="332"/>
    </location>
</feature>
<gene>
    <name evidence="8" type="ORF">FFA01_31260</name>
</gene>
<dbReference type="EMBL" id="BJUV01000074">
    <property type="protein sequence ID" value="GEK84817.1"/>
    <property type="molecule type" value="Genomic_DNA"/>
</dbReference>
<evidence type="ECO:0000256" key="3">
    <source>
        <dbReference type="ARBA" id="ARBA00022692"/>
    </source>
</evidence>
<dbReference type="Pfam" id="PF13520">
    <property type="entry name" value="AA_permease_2"/>
    <property type="match status" value="1"/>
</dbReference>
<evidence type="ECO:0000256" key="6">
    <source>
        <dbReference type="SAM" id="MobiDB-lite"/>
    </source>
</evidence>
<keyword evidence="5 7" id="KW-0472">Membrane</keyword>
<feature type="transmembrane region" description="Helical" evidence="7">
    <location>
        <begin position="87"/>
        <end position="110"/>
    </location>
</feature>
<sequence length="538" mass="56815">MRFLLRSEGQRYARLPALLAPRLLGRTAPPRHRGSTIDAERGQDVADIRAPPTHPEVAMTTSSNTKPPTTDTGETPTELKRAIGPKLLLLFIVGDILGTGVYALTGQVAAEVGGAAWLPFLIAFAVALVTAFSYLELVTKYPQTAGAALYVHKAFGIHFVTFIVCFVVMCSGITSASTAARAFAANLAAGIGVELSNGVVMAIAMGFMLLVMAINFRGVSESVKANVVLTLVELSGLLMVILIGFWFIAGGNADWGRVVLFETPGDKSLLLSISTATSLAFFAMVGFEDSVNMAEETKDPSRIFPKVMLTGLGIAAVIYVLVAICAVAVVPIGELADNETPLVTVVNTAAPDFPIGQLLPFISMFAVANSALINMMMASRLLYGMSRQGVLPGFLSRVHAKRQTPWAAIVFTTALALALIGYVSLSPESPIVAVLGGTTSLLLLAVFAVVNVAVLVLRRDRVTQKHFRAGTVLPVIGVVACLWLVLPVSSGRGAEQYEIAGGLLVIGIVLWAVTFVSRRGKPTPSEAIAESERAEPPA</sequence>
<feature type="compositionally biased region" description="Low complexity" evidence="6">
    <location>
        <begin position="65"/>
        <end position="76"/>
    </location>
</feature>
<feature type="transmembrane region" description="Helical" evidence="7">
    <location>
        <begin position="499"/>
        <end position="516"/>
    </location>
</feature>